<comment type="subcellular location">
    <subcellularLocation>
        <location evidence="1">Membrane</location>
        <topology evidence="1">Multi-pass membrane protein</topology>
    </subcellularLocation>
</comment>
<protein>
    <submittedName>
        <fullName evidence="6">CbiQ family ECF transporter T component</fullName>
    </submittedName>
</protein>
<evidence type="ECO:0000256" key="4">
    <source>
        <dbReference type="ARBA" id="ARBA00023136"/>
    </source>
</evidence>
<evidence type="ECO:0000313" key="6">
    <source>
        <dbReference type="EMBL" id="MDO8107725.1"/>
    </source>
</evidence>
<dbReference type="EMBL" id="JAUQYP010000001">
    <property type="protein sequence ID" value="MDO8107725.1"/>
    <property type="molecule type" value="Genomic_DNA"/>
</dbReference>
<evidence type="ECO:0000256" key="2">
    <source>
        <dbReference type="ARBA" id="ARBA00022692"/>
    </source>
</evidence>
<feature type="transmembrane region" description="Helical" evidence="5">
    <location>
        <begin position="48"/>
        <end position="69"/>
    </location>
</feature>
<feature type="transmembrane region" description="Helical" evidence="5">
    <location>
        <begin position="286"/>
        <end position="316"/>
    </location>
</feature>
<dbReference type="PANTHER" id="PTHR33514:SF15">
    <property type="entry name" value="COBALT TRANSPORT PROTEIN"/>
    <property type="match status" value="1"/>
</dbReference>
<keyword evidence="3 5" id="KW-1133">Transmembrane helix</keyword>
<evidence type="ECO:0000313" key="7">
    <source>
        <dbReference type="Proteomes" id="UP001232536"/>
    </source>
</evidence>
<dbReference type="InterPro" id="IPR003339">
    <property type="entry name" value="ABC/ECF_trnsptr_transmembrane"/>
</dbReference>
<dbReference type="PANTHER" id="PTHR33514">
    <property type="entry name" value="PROTEIN ABCI12, CHLOROPLASTIC"/>
    <property type="match status" value="1"/>
</dbReference>
<keyword evidence="2 5" id="KW-0812">Transmembrane</keyword>
<keyword evidence="7" id="KW-1185">Reference proteome</keyword>
<evidence type="ECO:0000256" key="3">
    <source>
        <dbReference type="ARBA" id="ARBA00022989"/>
    </source>
</evidence>
<evidence type="ECO:0000256" key="5">
    <source>
        <dbReference type="SAM" id="Phobius"/>
    </source>
</evidence>
<proteinExistence type="predicted"/>
<reference evidence="6 7" key="1">
    <citation type="submission" date="2023-07" db="EMBL/GenBank/DDBJ databases">
        <title>Description of novel actinomycetes strains, isolated from tidal flat sediment.</title>
        <authorList>
            <person name="Lu C."/>
        </authorList>
    </citation>
    <scope>NUCLEOTIDE SEQUENCE [LARGE SCALE GENOMIC DNA]</scope>
    <source>
        <strain evidence="6 7">SYSU T00b441</strain>
    </source>
</reference>
<gene>
    <name evidence="6" type="ORF">Q6348_11010</name>
</gene>
<comment type="caution">
    <text evidence="6">The sequence shown here is derived from an EMBL/GenBank/DDBJ whole genome shotgun (WGS) entry which is preliminary data.</text>
</comment>
<name>A0ABT9DAX8_9CELL</name>
<feature type="transmembrane region" description="Helical" evidence="5">
    <location>
        <begin position="143"/>
        <end position="165"/>
    </location>
</feature>
<evidence type="ECO:0000256" key="1">
    <source>
        <dbReference type="ARBA" id="ARBA00004141"/>
    </source>
</evidence>
<dbReference type="RefSeq" id="WP_304601336.1">
    <property type="nucleotide sequence ID" value="NZ_JAUQYP010000001.1"/>
</dbReference>
<sequence>MHPAAWWVWAAGVVVLAGRIHAPQALAALAVAACVLATAGRRQGAPSFAGYVALALGIVAVRVVFHVLVGIKTPTGRVLVDLPSWHPAWAPGVQLLGPVTTTGLGTAAAQGLALAVMVLAVGAAATASSPARLLRSLPAALHHLATAAVIAVGVAPSLVAAVAAARRARRLRGLTTRGPRAIAHAAVPVLADALDRALDLAASMEVRGYARRSGPGDRRVGPALAGAVLAAAVGTYGLLAGAPAYAVPALSLGAALAVAGASLAARGQARTRYREDPWGYREWCAAGAGAMTGVAGVAGLPLLATAIALLGLLALLPARLPAEVSV</sequence>
<feature type="transmembrane region" description="Helical" evidence="5">
    <location>
        <begin position="112"/>
        <end position="131"/>
    </location>
</feature>
<organism evidence="6 7">
    <name type="scientific">Actinotalea lenta</name>
    <dbReference type="NCBI Taxonomy" id="3064654"/>
    <lineage>
        <taxon>Bacteria</taxon>
        <taxon>Bacillati</taxon>
        <taxon>Actinomycetota</taxon>
        <taxon>Actinomycetes</taxon>
        <taxon>Micrococcales</taxon>
        <taxon>Cellulomonadaceae</taxon>
        <taxon>Actinotalea</taxon>
    </lineage>
</organism>
<keyword evidence="4 5" id="KW-0472">Membrane</keyword>
<feature type="transmembrane region" description="Helical" evidence="5">
    <location>
        <begin position="220"/>
        <end position="239"/>
    </location>
</feature>
<dbReference type="Proteomes" id="UP001232536">
    <property type="component" value="Unassembled WGS sequence"/>
</dbReference>
<accession>A0ABT9DAX8</accession>
<dbReference type="Pfam" id="PF02361">
    <property type="entry name" value="CbiQ"/>
    <property type="match status" value="1"/>
</dbReference>
<feature type="transmembrane region" description="Helical" evidence="5">
    <location>
        <begin position="245"/>
        <end position="265"/>
    </location>
</feature>